<keyword evidence="3" id="KW-0131">Cell cycle</keyword>
<accession>A0A0C3KIZ8</accession>
<dbReference type="InterPro" id="IPR011047">
    <property type="entry name" value="Quinoprotein_ADH-like_sf"/>
</dbReference>
<dbReference type="GO" id="GO:1990757">
    <property type="term" value="F:ubiquitin ligase activator activity"/>
    <property type="evidence" value="ECO:0007669"/>
    <property type="project" value="TreeGrafter"/>
</dbReference>
<evidence type="ECO:0000313" key="5">
    <source>
        <dbReference type="EMBL" id="KIO21423.1"/>
    </source>
</evidence>
<reference evidence="6" key="2">
    <citation type="submission" date="2015-01" db="EMBL/GenBank/DDBJ databases">
        <title>Evolutionary Origins and Diversification of the Mycorrhizal Mutualists.</title>
        <authorList>
            <consortium name="DOE Joint Genome Institute"/>
            <consortium name="Mycorrhizal Genomics Consortium"/>
            <person name="Kohler A."/>
            <person name="Kuo A."/>
            <person name="Nagy L.G."/>
            <person name="Floudas D."/>
            <person name="Copeland A."/>
            <person name="Barry K.W."/>
            <person name="Cichocki N."/>
            <person name="Veneault-Fourrey C."/>
            <person name="LaButti K."/>
            <person name="Lindquist E.A."/>
            <person name="Lipzen A."/>
            <person name="Lundell T."/>
            <person name="Morin E."/>
            <person name="Murat C."/>
            <person name="Riley R."/>
            <person name="Ohm R."/>
            <person name="Sun H."/>
            <person name="Tunlid A."/>
            <person name="Henrissat B."/>
            <person name="Grigoriev I.V."/>
            <person name="Hibbett D.S."/>
            <person name="Martin F."/>
        </authorList>
    </citation>
    <scope>NUCLEOTIDE SEQUENCE [LARGE SCALE GENOMIC DNA]</scope>
    <source>
        <strain evidence="6">MUT 4182</strain>
    </source>
</reference>
<dbReference type="SMART" id="SM00320">
    <property type="entry name" value="WD40"/>
    <property type="match status" value="2"/>
</dbReference>
<dbReference type="GO" id="GO:1905786">
    <property type="term" value="P:positive regulation of anaphase-promoting complex-dependent catabolic process"/>
    <property type="evidence" value="ECO:0007669"/>
    <property type="project" value="TreeGrafter"/>
</dbReference>
<proteinExistence type="predicted"/>
<evidence type="ECO:0000256" key="2">
    <source>
        <dbReference type="ARBA" id="ARBA00022737"/>
    </source>
</evidence>
<dbReference type="STRING" id="1051891.A0A0C3KIZ8"/>
<dbReference type="InterPro" id="IPR033010">
    <property type="entry name" value="Cdc20/Fizzy"/>
</dbReference>
<dbReference type="Gene3D" id="2.130.10.10">
    <property type="entry name" value="YVTN repeat-like/Quinoprotein amine dehydrogenase"/>
    <property type="match status" value="1"/>
</dbReference>
<evidence type="ECO:0000256" key="1">
    <source>
        <dbReference type="ARBA" id="ARBA00022574"/>
    </source>
</evidence>
<evidence type="ECO:0000313" key="6">
    <source>
        <dbReference type="Proteomes" id="UP000054248"/>
    </source>
</evidence>
<dbReference type="Pfam" id="PF00400">
    <property type="entry name" value="WD40"/>
    <property type="match status" value="1"/>
</dbReference>
<sequence>MSSSYATFKAAVSLEWHGNETEQHLPLIPIKGIHISDAEAVRVARTYENHSSRVGILAWSPSSSLPLDAGFQSTGNTTAMLTSGPRDRNFVHQICGLKWNAEGTHLESGGNDNKLLVWDASWTGGGGRGVGRRSRTTSTISAASTTTALTMMDGGSNGDHCGQPLWKFHDHQAMVKAIAWSPHTTGLLAGGEGTQDKTIRTWNVANGVLVNWLDAGS</sequence>
<feature type="repeat" description="WD" evidence="4">
    <location>
        <begin position="94"/>
        <end position="119"/>
    </location>
</feature>
<dbReference type="GO" id="GO:0010997">
    <property type="term" value="F:anaphase-promoting complex binding"/>
    <property type="evidence" value="ECO:0007669"/>
    <property type="project" value="InterPro"/>
</dbReference>
<evidence type="ECO:0000256" key="3">
    <source>
        <dbReference type="ARBA" id="ARBA00023306"/>
    </source>
</evidence>
<dbReference type="PANTHER" id="PTHR19918">
    <property type="entry name" value="CELL DIVISION CYCLE 20 CDC20 FIZZY -RELATED"/>
    <property type="match status" value="1"/>
</dbReference>
<keyword evidence="6" id="KW-1185">Reference proteome</keyword>
<dbReference type="InterPro" id="IPR015943">
    <property type="entry name" value="WD40/YVTN_repeat-like_dom_sf"/>
</dbReference>
<dbReference type="GO" id="GO:0005680">
    <property type="term" value="C:anaphase-promoting complex"/>
    <property type="evidence" value="ECO:0007669"/>
    <property type="project" value="TreeGrafter"/>
</dbReference>
<dbReference type="AlphaFoldDB" id="A0A0C3KIZ8"/>
<reference evidence="5 6" key="1">
    <citation type="submission" date="2014-04" db="EMBL/GenBank/DDBJ databases">
        <authorList>
            <consortium name="DOE Joint Genome Institute"/>
            <person name="Kuo A."/>
            <person name="Girlanda M."/>
            <person name="Perotto S."/>
            <person name="Kohler A."/>
            <person name="Nagy L.G."/>
            <person name="Floudas D."/>
            <person name="Copeland A."/>
            <person name="Barry K.W."/>
            <person name="Cichocki N."/>
            <person name="Veneault-Fourrey C."/>
            <person name="LaButti K."/>
            <person name="Lindquist E.A."/>
            <person name="Lipzen A."/>
            <person name="Lundell T."/>
            <person name="Morin E."/>
            <person name="Murat C."/>
            <person name="Sun H."/>
            <person name="Tunlid A."/>
            <person name="Henrissat B."/>
            <person name="Grigoriev I.V."/>
            <person name="Hibbett D.S."/>
            <person name="Martin F."/>
            <person name="Nordberg H.P."/>
            <person name="Cantor M.N."/>
            <person name="Hua S.X."/>
        </authorList>
    </citation>
    <scope>NUCLEOTIDE SEQUENCE [LARGE SCALE GENOMIC DNA]</scope>
    <source>
        <strain evidence="5 6">MUT 4182</strain>
    </source>
</reference>
<dbReference type="PROSITE" id="PS50082">
    <property type="entry name" value="WD_REPEATS_2"/>
    <property type="match status" value="1"/>
</dbReference>
<name>A0A0C3KIZ8_9AGAM</name>
<evidence type="ECO:0008006" key="7">
    <source>
        <dbReference type="Google" id="ProtNLM"/>
    </source>
</evidence>
<evidence type="ECO:0000256" key="4">
    <source>
        <dbReference type="PROSITE-ProRule" id="PRU00221"/>
    </source>
</evidence>
<keyword evidence="2" id="KW-0677">Repeat</keyword>
<dbReference type="Proteomes" id="UP000054248">
    <property type="component" value="Unassembled WGS sequence"/>
</dbReference>
<dbReference type="SUPFAM" id="SSF50998">
    <property type="entry name" value="Quinoprotein alcohol dehydrogenase-like"/>
    <property type="match status" value="1"/>
</dbReference>
<gene>
    <name evidence="5" type="ORF">M407DRAFT_28946</name>
</gene>
<dbReference type="EMBL" id="KN823138">
    <property type="protein sequence ID" value="KIO21423.1"/>
    <property type="molecule type" value="Genomic_DNA"/>
</dbReference>
<dbReference type="PANTHER" id="PTHR19918:SF1">
    <property type="entry name" value="FIZZY-RELATED PROTEIN HOMOLOG"/>
    <property type="match status" value="1"/>
</dbReference>
<protein>
    <recommendedName>
        <fullName evidence="7">Anaphase-promoting complex subunit 4 WD40 domain-containing protein</fullName>
    </recommendedName>
</protein>
<dbReference type="OrthoDB" id="10263272at2759"/>
<dbReference type="GO" id="GO:0031145">
    <property type="term" value="P:anaphase-promoting complex-dependent catabolic process"/>
    <property type="evidence" value="ECO:0007669"/>
    <property type="project" value="TreeGrafter"/>
</dbReference>
<keyword evidence="1 4" id="KW-0853">WD repeat</keyword>
<dbReference type="HOGENOM" id="CLU_1273076_0_0_1"/>
<organism evidence="5 6">
    <name type="scientific">Tulasnella calospora MUT 4182</name>
    <dbReference type="NCBI Taxonomy" id="1051891"/>
    <lineage>
        <taxon>Eukaryota</taxon>
        <taxon>Fungi</taxon>
        <taxon>Dikarya</taxon>
        <taxon>Basidiomycota</taxon>
        <taxon>Agaricomycotina</taxon>
        <taxon>Agaricomycetes</taxon>
        <taxon>Cantharellales</taxon>
        <taxon>Tulasnellaceae</taxon>
        <taxon>Tulasnella</taxon>
    </lineage>
</organism>
<dbReference type="InterPro" id="IPR001680">
    <property type="entry name" value="WD40_rpt"/>
</dbReference>